<evidence type="ECO:0000256" key="2">
    <source>
        <dbReference type="SAM" id="Phobius"/>
    </source>
</evidence>
<name>A0ABU2R7Q3_9ACTN</name>
<feature type="region of interest" description="Disordered" evidence="1">
    <location>
        <begin position="282"/>
        <end position="324"/>
    </location>
</feature>
<reference evidence="4" key="1">
    <citation type="submission" date="2023-07" db="EMBL/GenBank/DDBJ databases">
        <title>30 novel species of actinomycetes from the DSMZ collection.</title>
        <authorList>
            <person name="Nouioui I."/>
        </authorList>
    </citation>
    <scope>NUCLEOTIDE SEQUENCE [LARGE SCALE GENOMIC DNA]</scope>
    <source>
        <strain evidence="4">DSM 41979</strain>
    </source>
</reference>
<evidence type="ECO:0000313" key="3">
    <source>
        <dbReference type="EMBL" id="MDT0412716.1"/>
    </source>
</evidence>
<organism evidence="3 4">
    <name type="scientific">Streptomyces evansiae</name>
    <dbReference type="NCBI Taxonomy" id="3075535"/>
    <lineage>
        <taxon>Bacteria</taxon>
        <taxon>Bacillati</taxon>
        <taxon>Actinomycetota</taxon>
        <taxon>Actinomycetes</taxon>
        <taxon>Kitasatosporales</taxon>
        <taxon>Streptomycetaceae</taxon>
        <taxon>Streptomyces</taxon>
    </lineage>
</organism>
<evidence type="ECO:0000313" key="4">
    <source>
        <dbReference type="Proteomes" id="UP001183610"/>
    </source>
</evidence>
<proteinExistence type="predicted"/>
<keyword evidence="2" id="KW-0472">Membrane</keyword>
<gene>
    <name evidence="3" type="ORF">RM698_27180</name>
</gene>
<sequence>MAQSGHGGQPYPSEGEGAPYPGTSGTPADGTPWGPQPGYDPYGNPQSPAHSGGYGYPHTPAPTGGYGYPPPFESPHGPQGGDAEATQFIQPLAPGGADNQATQYIAPVPGAGPLPPEAAGQGDPYYGQPQPPLPGGAGSDAQATQYIPPVPGGGPQFPGQPAQPPSPSPYEEAPTQPPAEFDSLFRTDNEGATTQMPAITPQSPPPPAYGYPQQAGAPGQTPPPAAYGNGYGGQGHGSDGYGNGYEEPPRGGGNRNKGLLIAIGGVCVVALGLGVGALVGGGGGDDEAKTSPVSATASAGQQDGDGAKGGEESAKPSPSADPVKDQAVGLDKLLADSNNSRDAVVRSVGNIGSCKDLGKAAADLRDAARQRNDLVKRLGQLPVDKLPQQDQLKTALTRAWHASATADNHYAAWADQTAKHGGCPGGHARSTNQRNAGDRASGQATSAKEQASGLWNAIASKYELTKRDKSQL</sequence>
<accession>A0ABU2R7Q3</accession>
<keyword evidence="4" id="KW-1185">Reference proteome</keyword>
<dbReference type="EMBL" id="JAVRET010000092">
    <property type="protein sequence ID" value="MDT0412716.1"/>
    <property type="molecule type" value="Genomic_DNA"/>
</dbReference>
<feature type="compositionally biased region" description="Low complexity" evidence="1">
    <location>
        <begin position="117"/>
        <end position="128"/>
    </location>
</feature>
<keyword evidence="2" id="KW-0812">Transmembrane</keyword>
<feature type="compositionally biased region" description="Low complexity" evidence="1">
    <location>
        <begin position="210"/>
        <end position="219"/>
    </location>
</feature>
<keyword evidence="2" id="KW-1133">Transmembrane helix</keyword>
<dbReference type="Proteomes" id="UP001183610">
    <property type="component" value="Unassembled WGS sequence"/>
</dbReference>
<feature type="region of interest" description="Disordered" evidence="1">
    <location>
        <begin position="418"/>
        <end position="450"/>
    </location>
</feature>
<feature type="compositionally biased region" description="Basic and acidic residues" evidence="1">
    <location>
        <begin position="305"/>
        <end position="314"/>
    </location>
</feature>
<feature type="compositionally biased region" description="Gly residues" evidence="1">
    <location>
        <begin position="229"/>
        <end position="243"/>
    </location>
</feature>
<protein>
    <submittedName>
        <fullName evidence="3">Uncharacterized protein</fullName>
    </submittedName>
</protein>
<dbReference type="RefSeq" id="WP_009066758.1">
    <property type="nucleotide sequence ID" value="NZ_JAVRET010000092.1"/>
</dbReference>
<comment type="caution">
    <text evidence="3">The sequence shown here is derived from an EMBL/GenBank/DDBJ whole genome shotgun (WGS) entry which is preliminary data.</text>
</comment>
<feature type="transmembrane region" description="Helical" evidence="2">
    <location>
        <begin position="259"/>
        <end position="279"/>
    </location>
</feature>
<feature type="region of interest" description="Disordered" evidence="1">
    <location>
        <begin position="1"/>
        <end position="257"/>
    </location>
</feature>
<evidence type="ECO:0000256" key="1">
    <source>
        <dbReference type="SAM" id="MobiDB-lite"/>
    </source>
</evidence>